<sequence length="64" mass="7382">MCCSLSCSKHPAFGCLVSHAPVAFLFFIRNTTRKMIAFVCIGMALHVRLWYVMFLVQAGWWDRI</sequence>
<name>A0A9P9IBN6_9PLEO</name>
<comment type="caution">
    <text evidence="2">The sequence shown here is derived from an EMBL/GenBank/DDBJ whole genome shotgun (WGS) entry which is preliminary data.</text>
</comment>
<dbReference type="AlphaFoldDB" id="A0A9P9IBN6"/>
<keyword evidence="1" id="KW-0812">Transmembrane</keyword>
<protein>
    <submittedName>
        <fullName evidence="2">Uncharacterized protein</fullName>
    </submittedName>
</protein>
<keyword evidence="1" id="KW-0472">Membrane</keyword>
<keyword evidence="1" id="KW-1133">Transmembrane helix</keyword>
<evidence type="ECO:0000256" key="1">
    <source>
        <dbReference type="SAM" id="Phobius"/>
    </source>
</evidence>
<evidence type="ECO:0000313" key="3">
    <source>
        <dbReference type="Proteomes" id="UP000700596"/>
    </source>
</evidence>
<dbReference type="EMBL" id="JAGMWT010000018">
    <property type="protein sequence ID" value="KAH7113839.1"/>
    <property type="molecule type" value="Genomic_DNA"/>
</dbReference>
<organism evidence="2 3">
    <name type="scientific">Dendryphion nanum</name>
    <dbReference type="NCBI Taxonomy" id="256645"/>
    <lineage>
        <taxon>Eukaryota</taxon>
        <taxon>Fungi</taxon>
        <taxon>Dikarya</taxon>
        <taxon>Ascomycota</taxon>
        <taxon>Pezizomycotina</taxon>
        <taxon>Dothideomycetes</taxon>
        <taxon>Pleosporomycetidae</taxon>
        <taxon>Pleosporales</taxon>
        <taxon>Torulaceae</taxon>
        <taxon>Dendryphion</taxon>
    </lineage>
</organism>
<dbReference type="OrthoDB" id="6372431at2759"/>
<proteinExistence type="predicted"/>
<gene>
    <name evidence="2" type="ORF">B0J11DRAFT_541421</name>
</gene>
<keyword evidence="3" id="KW-1185">Reference proteome</keyword>
<feature type="transmembrane region" description="Helical" evidence="1">
    <location>
        <begin position="12"/>
        <end position="29"/>
    </location>
</feature>
<reference evidence="2" key="1">
    <citation type="journal article" date="2021" name="Nat. Commun.">
        <title>Genetic determinants of endophytism in the Arabidopsis root mycobiome.</title>
        <authorList>
            <person name="Mesny F."/>
            <person name="Miyauchi S."/>
            <person name="Thiergart T."/>
            <person name="Pickel B."/>
            <person name="Atanasova L."/>
            <person name="Karlsson M."/>
            <person name="Huettel B."/>
            <person name="Barry K.W."/>
            <person name="Haridas S."/>
            <person name="Chen C."/>
            <person name="Bauer D."/>
            <person name="Andreopoulos W."/>
            <person name="Pangilinan J."/>
            <person name="LaButti K."/>
            <person name="Riley R."/>
            <person name="Lipzen A."/>
            <person name="Clum A."/>
            <person name="Drula E."/>
            <person name="Henrissat B."/>
            <person name="Kohler A."/>
            <person name="Grigoriev I.V."/>
            <person name="Martin F.M."/>
            <person name="Hacquard S."/>
        </authorList>
    </citation>
    <scope>NUCLEOTIDE SEQUENCE</scope>
    <source>
        <strain evidence="2">MPI-CAGE-CH-0243</strain>
    </source>
</reference>
<dbReference type="Proteomes" id="UP000700596">
    <property type="component" value="Unassembled WGS sequence"/>
</dbReference>
<feature type="transmembrane region" description="Helical" evidence="1">
    <location>
        <begin position="35"/>
        <end position="56"/>
    </location>
</feature>
<accession>A0A9P9IBN6</accession>
<evidence type="ECO:0000313" key="2">
    <source>
        <dbReference type="EMBL" id="KAH7113839.1"/>
    </source>
</evidence>